<dbReference type="EMBL" id="FNHQ01000050">
    <property type="protein sequence ID" value="SDN44603.1"/>
    <property type="molecule type" value="Genomic_DNA"/>
</dbReference>
<keyword evidence="2" id="KW-0547">Nucleotide-binding</keyword>
<organism evidence="5 6">
    <name type="scientific">Megasphaera paucivorans</name>
    <dbReference type="NCBI Taxonomy" id="349095"/>
    <lineage>
        <taxon>Bacteria</taxon>
        <taxon>Bacillati</taxon>
        <taxon>Bacillota</taxon>
        <taxon>Negativicutes</taxon>
        <taxon>Veillonellales</taxon>
        <taxon>Veillonellaceae</taxon>
        <taxon>Megasphaera</taxon>
    </lineage>
</organism>
<dbReference type="InterPro" id="IPR027417">
    <property type="entry name" value="P-loop_NTPase"/>
</dbReference>
<keyword evidence="3 5" id="KW-0067">ATP-binding</keyword>
<dbReference type="RefSeq" id="WP_091653030.1">
    <property type="nucleotide sequence ID" value="NZ_FNHQ01000050.1"/>
</dbReference>
<evidence type="ECO:0000313" key="6">
    <source>
        <dbReference type="Proteomes" id="UP000199309"/>
    </source>
</evidence>
<dbReference type="Proteomes" id="UP000199309">
    <property type="component" value="Unassembled WGS sequence"/>
</dbReference>
<keyword evidence="6" id="KW-1185">Reference proteome</keyword>
<gene>
    <name evidence="5" type="ORF">SAMN05660299_02732</name>
</gene>
<proteinExistence type="inferred from homology"/>
<reference evidence="5 6" key="1">
    <citation type="submission" date="2016-10" db="EMBL/GenBank/DDBJ databases">
        <authorList>
            <person name="de Groot N.N."/>
        </authorList>
    </citation>
    <scope>NUCLEOTIDE SEQUENCE [LARGE SCALE GENOMIC DNA]</scope>
    <source>
        <strain evidence="5 6">DSM 16981</strain>
    </source>
</reference>
<dbReference type="InterPro" id="IPR010230">
    <property type="entry name" value="FeS-cluster_ATPase_SufC"/>
</dbReference>
<dbReference type="PROSITE" id="PS50893">
    <property type="entry name" value="ABC_TRANSPORTER_2"/>
    <property type="match status" value="1"/>
</dbReference>
<evidence type="ECO:0000256" key="3">
    <source>
        <dbReference type="ARBA" id="ARBA00022840"/>
    </source>
</evidence>
<evidence type="ECO:0000313" key="5">
    <source>
        <dbReference type="EMBL" id="SDN44603.1"/>
    </source>
</evidence>
<evidence type="ECO:0000256" key="2">
    <source>
        <dbReference type="ARBA" id="ARBA00022741"/>
    </source>
</evidence>
<name>A0A1H0BGR9_9FIRM</name>
<accession>A0A1H0BGR9</accession>
<dbReference type="CDD" id="cd03217">
    <property type="entry name" value="ABC_FeS_Assembly"/>
    <property type="match status" value="1"/>
</dbReference>
<dbReference type="AlphaFoldDB" id="A0A1H0BGR9"/>
<dbReference type="STRING" id="349095.SAMN05660299_02732"/>
<protein>
    <submittedName>
        <fullName evidence="5">Fe-S cluster assembly ATP-binding protein</fullName>
    </submittedName>
</protein>
<dbReference type="PANTHER" id="PTHR43204:SF1">
    <property type="entry name" value="ABC TRANSPORTER I FAMILY MEMBER 6, CHLOROPLASTIC"/>
    <property type="match status" value="1"/>
</dbReference>
<dbReference type="OrthoDB" id="9806149at2"/>
<evidence type="ECO:0000259" key="4">
    <source>
        <dbReference type="PROSITE" id="PS50893"/>
    </source>
</evidence>
<dbReference type="Pfam" id="PF00005">
    <property type="entry name" value="ABC_tran"/>
    <property type="match status" value="1"/>
</dbReference>
<evidence type="ECO:0000256" key="1">
    <source>
        <dbReference type="ARBA" id="ARBA00006216"/>
    </source>
</evidence>
<feature type="domain" description="ABC transporter" evidence="4">
    <location>
        <begin position="2"/>
        <end position="259"/>
    </location>
</feature>
<dbReference type="SMART" id="SM00382">
    <property type="entry name" value="AAA"/>
    <property type="match status" value="1"/>
</dbReference>
<comment type="similarity">
    <text evidence="1">Belongs to the ABC transporter superfamily. Ycf16 family.</text>
</comment>
<dbReference type="Gene3D" id="3.40.50.300">
    <property type="entry name" value="P-loop containing nucleotide triphosphate hydrolases"/>
    <property type="match status" value="1"/>
</dbReference>
<dbReference type="PANTHER" id="PTHR43204">
    <property type="entry name" value="ABC TRANSPORTER I FAMILY MEMBER 6, CHLOROPLASTIC"/>
    <property type="match status" value="1"/>
</dbReference>
<dbReference type="GO" id="GO:0005524">
    <property type="term" value="F:ATP binding"/>
    <property type="evidence" value="ECO:0007669"/>
    <property type="project" value="UniProtKB-KW"/>
</dbReference>
<dbReference type="SUPFAM" id="SSF52540">
    <property type="entry name" value="P-loop containing nucleoside triphosphate hydrolases"/>
    <property type="match status" value="1"/>
</dbReference>
<sequence length="268" mass="29387">MLHIEHLTVAVDGKTILQDINLHIAPGEVHVLLGPNGTGKSTLISTIMGFERYKVLEGKIIFKGQDITTAPCYERAKLGIGVMIQRPPTIRGLSLRKMVEICGATPKETESMAKWMGMSDFLDRSVNEGFSGGELKRSELLQLMAQKPELLLLDEPESGVDIENIALVGRAANYILQHTDCRKGDCQKPCCGNNTECEDNNPLKESGHSGLIITHLGHILKYVPSSHAHILYNGTLTCQSGDPLHVLQCIAQSGYERCVRETCRGGVR</sequence>
<dbReference type="InterPro" id="IPR003593">
    <property type="entry name" value="AAA+_ATPase"/>
</dbReference>
<dbReference type="GO" id="GO:0016887">
    <property type="term" value="F:ATP hydrolysis activity"/>
    <property type="evidence" value="ECO:0007669"/>
    <property type="project" value="InterPro"/>
</dbReference>
<dbReference type="InterPro" id="IPR003439">
    <property type="entry name" value="ABC_transporter-like_ATP-bd"/>
</dbReference>